<accession>A0A9Q8VG19</accession>
<feature type="compositionally biased region" description="Basic and acidic residues" evidence="1">
    <location>
        <begin position="1"/>
        <end position="14"/>
    </location>
</feature>
<feature type="compositionally biased region" description="Low complexity" evidence="1">
    <location>
        <begin position="34"/>
        <end position="49"/>
    </location>
</feature>
<organism evidence="3 4">
    <name type="scientific">Purpureocillium takamizusanense</name>
    <dbReference type="NCBI Taxonomy" id="2060973"/>
    <lineage>
        <taxon>Eukaryota</taxon>
        <taxon>Fungi</taxon>
        <taxon>Dikarya</taxon>
        <taxon>Ascomycota</taxon>
        <taxon>Pezizomycotina</taxon>
        <taxon>Sordariomycetes</taxon>
        <taxon>Hypocreomycetidae</taxon>
        <taxon>Hypocreales</taxon>
        <taxon>Ophiocordycipitaceae</taxon>
        <taxon>Purpureocillium</taxon>
    </lineage>
</organism>
<dbReference type="InterPro" id="IPR013320">
    <property type="entry name" value="ConA-like_dom_sf"/>
</dbReference>
<evidence type="ECO:0000256" key="1">
    <source>
        <dbReference type="SAM" id="MobiDB-lite"/>
    </source>
</evidence>
<evidence type="ECO:0000313" key="4">
    <source>
        <dbReference type="Proteomes" id="UP000829364"/>
    </source>
</evidence>
<dbReference type="KEGG" id="ptkz:JDV02_009845"/>
<dbReference type="AlphaFoldDB" id="A0A9Q8VG19"/>
<dbReference type="RefSeq" id="XP_047847547.1">
    <property type="nucleotide sequence ID" value="XM_047991535.1"/>
</dbReference>
<dbReference type="GO" id="GO:0005975">
    <property type="term" value="P:carbohydrate metabolic process"/>
    <property type="evidence" value="ECO:0007669"/>
    <property type="project" value="InterPro"/>
</dbReference>
<dbReference type="EMBL" id="CP086363">
    <property type="protein sequence ID" value="UNI24066.1"/>
    <property type="molecule type" value="Genomic_DNA"/>
</dbReference>
<evidence type="ECO:0000259" key="2">
    <source>
        <dbReference type="PROSITE" id="PS51762"/>
    </source>
</evidence>
<feature type="compositionally biased region" description="Low complexity" evidence="1">
    <location>
        <begin position="77"/>
        <end position="86"/>
    </location>
</feature>
<dbReference type="SUPFAM" id="SSF49899">
    <property type="entry name" value="Concanavalin A-like lectins/glucanases"/>
    <property type="match status" value="1"/>
</dbReference>
<evidence type="ECO:0000313" key="3">
    <source>
        <dbReference type="EMBL" id="UNI24066.1"/>
    </source>
</evidence>
<dbReference type="GeneID" id="72071790"/>
<dbReference type="PROSITE" id="PS51762">
    <property type="entry name" value="GH16_2"/>
    <property type="match status" value="1"/>
</dbReference>
<dbReference type="Proteomes" id="UP000829364">
    <property type="component" value="Chromosome 10"/>
</dbReference>
<proteinExistence type="predicted"/>
<dbReference type="CDD" id="cd08023">
    <property type="entry name" value="GH16_laminarinase_like"/>
    <property type="match status" value="1"/>
</dbReference>
<dbReference type="InterPro" id="IPR050546">
    <property type="entry name" value="Glycosyl_Hydrlase_16"/>
</dbReference>
<feature type="compositionally biased region" description="Pro residues" evidence="1">
    <location>
        <begin position="87"/>
        <end position="97"/>
    </location>
</feature>
<feature type="domain" description="GH16" evidence="2">
    <location>
        <begin position="106"/>
        <end position="341"/>
    </location>
</feature>
<gene>
    <name evidence="3" type="ORF">JDV02_009845</name>
</gene>
<dbReference type="InterPro" id="IPR000757">
    <property type="entry name" value="Beta-glucanase-like"/>
</dbReference>
<name>A0A9Q8VG19_9HYPO</name>
<dbReference type="OrthoDB" id="192832at2759"/>
<sequence length="366" mass="40320">MPWKDKLKQLKGDFDSLVSGGGQSHSQAPPPGQYYPQQQQHQHQQQAPGYGYGSGPGNAPPPSTGPPPVPPHPPQQGRPADQQNDQQPPPPVPPHPPAAGAAPNPVYWRPQFRPDVPVAAEWDAKLGNGPDGWGNQELEHYTAKPENAFHTPDGRLVIRALANSAASSSEQRYTSARLVSRQTLSRDRGVLTGFIVSPCAAGIWPAFWLLPREPFAWPTDGEIDIAETWNGDLENHTCLHWGQHHEPQKHRVLGTRIPDMHTRPVRYDFAWDQPGGQPGQGRMLWYIDGRPVMKAQVPPGTRPLRDMTILLNVAMGGNVCAGKTPANGYYDMVVCALWMADELEYGGWGRFEHDWGNPGTPEGNTY</sequence>
<dbReference type="PANTHER" id="PTHR10963:SF53">
    <property type="entry name" value="GH16 DOMAIN-CONTAINING PROTEIN"/>
    <property type="match status" value="1"/>
</dbReference>
<reference evidence="3" key="1">
    <citation type="submission" date="2021-11" db="EMBL/GenBank/DDBJ databases">
        <title>Purpureocillium_takamizusanense_genome.</title>
        <authorList>
            <person name="Nguyen N.-H."/>
        </authorList>
    </citation>
    <scope>NUCLEOTIDE SEQUENCE</scope>
    <source>
        <strain evidence="3">PT3</strain>
    </source>
</reference>
<dbReference type="PANTHER" id="PTHR10963">
    <property type="entry name" value="GLYCOSYL HYDROLASE-RELATED"/>
    <property type="match status" value="1"/>
</dbReference>
<dbReference type="Gene3D" id="2.60.120.200">
    <property type="match status" value="1"/>
</dbReference>
<keyword evidence="4" id="KW-1185">Reference proteome</keyword>
<feature type="compositionally biased region" description="Pro residues" evidence="1">
    <location>
        <begin position="58"/>
        <end position="76"/>
    </location>
</feature>
<dbReference type="GO" id="GO:0004553">
    <property type="term" value="F:hydrolase activity, hydrolyzing O-glycosyl compounds"/>
    <property type="evidence" value="ECO:0007669"/>
    <property type="project" value="InterPro"/>
</dbReference>
<protein>
    <recommendedName>
        <fullName evidence="2">GH16 domain-containing protein</fullName>
    </recommendedName>
</protein>
<dbReference type="Pfam" id="PF26113">
    <property type="entry name" value="GH16_XgeA"/>
    <property type="match status" value="1"/>
</dbReference>
<feature type="region of interest" description="Disordered" evidence="1">
    <location>
        <begin position="1"/>
        <end position="111"/>
    </location>
</feature>